<feature type="region of interest" description="Disordered" evidence="5">
    <location>
        <begin position="562"/>
        <end position="588"/>
    </location>
</feature>
<comment type="caution">
    <text evidence="8">The sequence shown here is derived from an EMBL/GenBank/DDBJ whole genome shotgun (WGS) entry which is preliminary data.</text>
</comment>
<keyword evidence="2 6" id="KW-0812">Transmembrane</keyword>
<dbReference type="InterPro" id="IPR011992">
    <property type="entry name" value="EF-hand-dom_pair"/>
</dbReference>
<dbReference type="PANTHER" id="PTHR10037">
    <property type="entry name" value="VOLTAGE-GATED CATION CHANNEL CALCIUM AND SODIUM"/>
    <property type="match status" value="1"/>
</dbReference>
<evidence type="ECO:0000256" key="6">
    <source>
        <dbReference type="SAM" id="Phobius"/>
    </source>
</evidence>
<name>A0ABP0JKM4_9DINO</name>
<dbReference type="SUPFAM" id="SSF47473">
    <property type="entry name" value="EF-hand"/>
    <property type="match status" value="1"/>
</dbReference>
<evidence type="ECO:0000256" key="2">
    <source>
        <dbReference type="ARBA" id="ARBA00022692"/>
    </source>
</evidence>
<dbReference type="PANTHER" id="PTHR10037:SF62">
    <property type="entry name" value="SODIUM CHANNEL PROTEIN 60E"/>
    <property type="match status" value="1"/>
</dbReference>
<feature type="transmembrane region" description="Helical" evidence="6">
    <location>
        <begin position="95"/>
        <end position="112"/>
    </location>
</feature>
<evidence type="ECO:0000256" key="1">
    <source>
        <dbReference type="ARBA" id="ARBA00004141"/>
    </source>
</evidence>
<reference evidence="8 9" key="1">
    <citation type="submission" date="2024-02" db="EMBL/GenBank/DDBJ databases">
        <authorList>
            <person name="Chen Y."/>
            <person name="Shah S."/>
            <person name="Dougan E. K."/>
            <person name="Thang M."/>
            <person name="Chan C."/>
        </authorList>
    </citation>
    <scope>NUCLEOTIDE SEQUENCE [LARGE SCALE GENOMIC DNA]</scope>
</reference>
<evidence type="ECO:0000313" key="8">
    <source>
        <dbReference type="EMBL" id="CAK9014677.1"/>
    </source>
</evidence>
<dbReference type="Proteomes" id="UP001642464">
    <property type="component" value="Unassembled WGS sequence"/>
</dbReference>
<dbReference type="Gene3D" id="1.10.287.70">
    <property type="match status" value="1"/>
</dbReference>
<evidence type="ECO:0000256" key="5">
    <source>
        <dbReference type="SAM" id="MobiDB-lite"/>
    </source>
</evidence>
<dbReference type="Gene3D" id="1.20.120.350">
    <property type="entry name" value="Voltage-gated potassium channels. Chain C"/>
    <property type="match status" value="1"/>
</dbReference>
<feature type="transmembrane region" description="Helical" evidence="6">
    <location>
        <begin position="62"/>
        <end position="83"/>
    </location>
</feature>
<evidence type="ECO:0000313" key="9">
    <source>
        <dbReference type="Proteomes" id="UP001642464"/>
    </source>
</evidence>
<keyword evidence="4 6" id="KW-0472">Membrane</keyword>
<organism evidence="8 9">
    <name type="scientific">Durusdinium trenchii</name>
    <dbReference type="NCBI Taxonomy" id="1381693"/>
    <lineage>
        <taxon>Eukaryota</taxon>
        <taxon>Sar</taxon>
        <taxon>Alveolata</taxon>
        <taxon>Dinophyceae</taxon>
        <taxon>Suessiales</taxon>
        <taxon>Symbiodiniaceae</taxon>
        <taxon>Durusdinium</taxon>
    </lineage>
</organism>
<evidence type="ECO:0000256" key="4">
    <source>
        <dbReference type="ARBA" id="ARBA00023136"/>
    </source>
</evidence>
<feature type="transmembrane region" description="Helical" evidence="6">
    <location>
        <begin position="232"/>
        <end position="259"/>
    </location>
</feature>
<dbReference type="InterPro" id="IPR043203">
    <property type="entry name" value="VGCC_Ca_Na"/>
</dbReference>
<feature type="transmembrane region" description="Helical" evidence="6">
    <location>
        <begin position="156"/>
        <end position="175"/>
    </location>
</feature>
<feature type="transmembrane region" description="Helical" evidence="6">
    <location>
        <begin position="35"/>
        <end position="56"/>
    </location>
</feature>
<keyword evidence="3 6" id="KW-1133">Transmembrane helix</keyword>
<comment type="subcellular location">
    <subcellularLocation>
        <location evidence="1">Membrane</location>
        <topology evidence="1">Multi-pass membrane protein</topology>
    </subcellularLocation>
</comment>
<dbReference type="InterPro" id="IPR005821">
    <property type="entry name" value="Ion_trans_dom"/>
</dbReference>
<keyword evidence="9" id="KW-1185">Reference proteome</keyword>
<dbReference type="PROSITE" id="PS50222">
    <property type="entry name" value="EF_HAND_2"/>
    <property type="match status" value="1"/>
</dbReference>
<accession>A0ABP0JKM4</accession>
<dbReference type="InterPro" id="IPR027359">
    <property type="entry name" value="Volt_channel_dom_sf"/>
</dbReference>
<evidence type="ECO:0000256" key="3">
    <source>
        <dbReference type="ARBA" id="ARBA00022989"/>
    </source>
</evidence>
<proteinExistence type="predicted"/>
<protein>
    <submittedName>
        <fullName evidence="8">Voltage-dependent N-type calcium channel subunit alpha-1B</fullName>
    </submittedName>
</protein>
<dbReference type="SUPFAM" id="SSF81324">
    <property type="entry name" value="Voltage-gated potassium channels"/>
    <property type="match status" value="1"/>
</dbReference>
<sequence>MGMSSKDSTWTEPIDGLGRWSAAGRWVKSRPCQSFLALVLLLDGLAACVMIDHRAASMTPSPAWVMLSHFCWLVYCGELLLYICLEGFSILRDHLFLFAVVISGLVELVLSAALPHEWLRLFEVVRLLRLLRVFWKLPIPELQNLVKKITFCVKQLMVSFAMCFGVMTLWSMLLVEMVNPLVKQLQDLGAFSDCHRCQRAVSSVMDANLFLFQTVIVGDDWGELAVPLIQTYPATACIFVGSFLTIVFGVLNLIMALVVHSFQDNDRASEVEADRRTLANLFAHLETDQSGQSQVALPQLLSFAQQNPTVQRWLSERDLDDSDLQMLFEMIDWDGRGAIEASDFVSCLSCFAHDSKRTPRFIKYNFMQSMRSQEDLYDLCEDRFRDLTLRIEEVFREVKGLKSDRASSPAWTDTIQTGDKASPDLLLVAEGLTGSALSTGAKEPSDCPRRPKDLVDLGKLGERQELSGSVEQLVAELEASLLKLKERFAPLERCSASSAAPVTVTPGAARTRLRGASVREASKAEVFWIHYMDRPRLAQQAEWSLVDKAAGEAERRAEKVKAVMRASGDGDGDREAGEVSETTEAYSF</sequence>
<dbReference type="EMBL" id="CAXAMM010007557">
    <property type="protein sequence ID" value="CAK9014677.1"/>
    <property type="molecule type" value="Genomic_DNA"/>
</dbReference>
<dbReference type="Pfam" id="PF00520">
    <property type="entry name" value="Ion_trans"/>
    <property type="match status" value="1"/>
</dbReference>
<feature type="domain" description="EF-hand" evidence="7">
    <location>
        <begin position="319"/>
        <end position="354"/>
    </location>
</feature>
<gene>
    <name evidence="8" type="ORF">SCF082_LOCUS12424</name>
</gene>
<dbReference type="InterPro" id="IPR002048">
    <property type="entry name" value="EF_hand_dom"/>
</dbReference>
<evidence type="ECO:0000259" key="7">
    <source>
        <dbReference type="PROSITE" id="PS50222"/>
    </source>
</evidence>